<dbReference type="SUPFAM" id="SSF51735">
    <property type="entry name" value="NAD(P)-binding Rossmann-fold domains"/>
    <property type="match status" value="1"/>
</dbReference>
<keyword evidence="3" id="KW-1185">Reference proteome</keyword>
<dbReference type="eggNOG" id="COG1748">
    <property type="taxonomic scope" value="Bacteria"/>
</dbReference>
<dbReference type="Proteomes" id="UP000009235">
    <property type="component" value="Chromosome"/>
</dbReference>
<dbReference type="HOGENOM" id="CLU_065081_1_0_11"/>
<name>F6EJH5_HOYSD</name>
<dbReference type="Gene3D" id="3.40.50.720">
    <property type="entry name" value="NAD(P)-binding Rossmann-like Domain"/>
    <property type="match status" value="1"/>
</dbReference>
<dbReference type="KEGG" id="asd:AS9A_0569"/>
<dbReference type="InterPro" id="IPR001509">
    <property type="entry name" value="Epimerase_deHydtase"/>
</dbReference>
<organism evidence="2 3">
    <name type="scientific">Hoyosella subflava (strain DSM 45089 / JCM 17490 / NBRC 109087 / DQS3-9A1)</name>
    <name type="common">Amycolicicoccus subflavus</name>
    <dbReference type="NCBI Taxonomy" id="443218"/>
    <lineage>
        <taxon>Bacteria</taxon>
        <taxon>Bacillati</taxon>
        <taxon>Actinomycetota</taxon>
        <taxon>Actinomycetes</taxon>
        <taxon>Mycobacteriales</taxon>
        <taxon>Hoyosellaceae</taxon>
        <taxon>Hoyosella</taxon>
    </lineage>
</organism>
<dbReference type="STRING" id="443218.AS9A_0569"/>
<evidence type="ECO:0000313" key="2">
    <source>
        <dbReference type="EMBL" id="AEF39024.1"/>
    </source>
</evidence>
<sequence>MAARSPAKNVLVFGGYGAVGTSVTRLLRERGHSVRTAGRDANRADMALDITDPSSAAAAAKGADLVINATGSEDPELASAVTEPGAAFADITATSSYVDALSARRFQAPVLVSVGIAPGLTSLLAAQMHRKYPGAIDIIVALGAGEHHGAAATEWTARLVGSRFPDHGALVRNFSAPVTVEVPGYGKRRVYRADFSDQHILSREFKTPVRSYFMLDSRLATFALAMLTRLPWAPKLPSAKPLPGTTDRWLVLARSHLGAISYMSGRGQSHATATVTASVADFTERLQPGLQHLHHVVSLNEMAQATGYKVAERP</sequence>
<dbReference type="InterPro" id="IPR036291">
    <property type="entry name" value="NAD(P)-bd_dom_sf"/>
</dbReference>
<dbReference type="RefSeq" id="WP_013805373.1">
    <property type="nucleotide sequence ID" value="NC_015564.1"/>
</dbReference>
<dbReference type="EMBL" id="CP002786">
    <property type="protein sequence ID" value="AEF39024.1"/>
    <property type="molecule type" value="Genomic_DNA"/>
</dbReference>
<protein>
    <recommendedName>
        <fullName evidence="1">NAD-dependent epimerase/dehydratase domain-containing protein</fullName>
    </recommendedName>
</protein>
<dbReference type="OrthoDB" id="1910498at2"/>
<accession>F6EJH5</accession>
<gene>
    <name evidence="2" type="ordered locus">AS9A_0569</name>
</gene>
<dbReference type="AlphaFoldDB" id="F6EJH5"/>
<reference evidence="2 3" key="1">
    <citation type="journal article" date="2011" name="J. Bacteriol.">
        <title>Complete genome sequence of Amycolicicoccus subflavus DQS3-9A1T, an actinomycete isolated from crude oil-polluted soil.</title>
        <authorList>
            <person name="Cai M."/>
            <person name="Chen W.M."/>
            <person name="Nie Y."/>
            <person name="Chi C.Q."/>
            <person name="Wang Y.N."/>
            <person name="Tang Y.Q."/>
            <person name="Li G.Y."/>
            <person name="Wu X.L."/>
        </authorList>
    </citation>
    <scope>NUCLEOTIDE SEQUENCE [LARGE SCALE GENOMIC DNA]</scope>
    <source>
        <strain evidence="3">DSM 45089 / DQS3-9A1</strain>
    </source>
</reference>
<proteinExistence type="predicted"/>
<feature type="domain" description="NAD-dependent epimerase/dehydratase" evidence="1">
    <location>
        <begin position="10"/>
        <end position="96"/>
    </location>
</feature>
<evidence type="ECO:0000259" key="1">
    <source>
        <dbReference type="Pfam" id="PF01370"/>
    </source>
</evidence>
<dbReference type="Pfam" id="PF01370">
    <property type="entry name" value="Epimerase"/>
    <property type="match status" value="1"/>
</dbReference>
<evidence type="ECO:0000313" key="3">
    <source>
        <dbReference type="Proteomes" id="UP000009235"/>
    </source>
</evidence>